<name>A0A0P7UCF4_SCLFO</name>
<dbReference type="Proteomes" id="UP000034805">
    <property type="component" value="Unassembled WGS sequence"/>
</dbReference>
<dbReference type="SUPFAM" id="SSF49785">
    <property type="entry name" value="Galactose-binding domain-like"/>
    <property type="match status" value="1"/>
</dbReference>
<dbReference type="GO" id="GO:0000012">
    <property type="term" value="P:single strand break repair"/>
    <property type="evidence" value="ECO:0007669"/>
    <property type="project" value="InterPro"/>
</dbReference>
<dbReference type="GO" id="GO:0006284">
    <property type="term" value="P:base-excision repair"/>
    <property type="evidence" value="ECO:0007669"/>
    <property type="project" value="TreeGrafter"/>
</dbReference>
<feature type="region of interest" description="Disordered" evidence="1">
    <location>
        <begin position="272"/>
        <end position="308"/>
    </location>
</feature>
<dbReference type="AlphaFoldDB" id="A0A0P7UCF4"/>
<protein>
    <recommendedName>
        <fullName evidence="2">DNA-repair protein Xrcc1 N-terminal domain-containing protein</fullName>
    </recommendedName>
</protein>
<dbReference type="InterPro" id="IPR002706">
    <property type="entry name" value="Xrcc1_N"/>
</dbReference>
<proteinExistence type="predicted"/>
<dbReference type="Pfam" id="PF01834">
    <property type="entry name" value="XRCC1_N"/>
    <property type="match status" value="1"/>
</dbReference>
<evidence type="ECO:0000256" key="1">
    <source>
        <dbReference type="SAM" id="MobiDB-lite"/>
    </source>
</evidence>
<dbReference type="STRING" id="113540.ENSSFOP00015001183"/>
<feature type="compositionally biased region" description="Polar residues" evidence="1">
    <location>
        <begin position="289"/>
        <end position="308"/>
    </location>
</feature>
<dbReference type="FunFam" id="2.60.120.260:FF:000025">
    <property type="entry name" value="DNA repair protein XRCC1 isoform X1"/>
    <property type="match status" value="1"/>
</dbReference>
<evidence type="ECO:0000313" key="4">
    <source>
        <dbReference type="Proteomes" id="UP000034805"/>
    </source>
</evidence>
<dbReference type="InterPro" id="IPR008979">
    <property type="entry name" value="Galactose-bd-like_sf"/>
</dbReference>
<feature type="domain" description="DNA-repair protein Xrcc1 N-terminal" evidence="2">
    <location>
        <begin position="1"/>
        <end position="150"/>
    </location>
</feature>
<sequence length="308" mass="33907">MAPLKIKHIVSFTSQDPKYCVKNLCSEGEAPKPWLCSPHDHSGLLKAELQMERAVIIGYIDVGNYGSAFIQIDVGRSSWSLEEPFVTLLPTATLMSPADSRQGAGRTGVRMFKKVDFMSAAAECPWDRVRITCTQPFNRRTQFGLSFLRIRSPQDEPEGGVEEQVASTICQKTPEQMTLKVKEWLSSPGVQRTFFGRMSGESPLETGSEGALLRGPCGAKAGLSRTARLVAVAKSTRRLFPQSPVAQKIRGSITEYFTSEYLPLHASSCEGEAEWSVPERTMETDFSRPHSSTPGPNIRSSTSPTDDL</sequence>
<dbReference type="EMBL" id="JARO02002852">
    <property type="protein sequence ID" value="KPP71778.1"/>
    <property type="molecule type" value="Genomic_DNA"/>
</dbReference>
<dbReference type="PANTHER" id="PTHR11370:SF4">
    <property type="entry name" value="DNA-REPAIR PROTEIN XRCC1 N-TERMINAL DOMAIN-CONTAINING PROTEIN"/>
    <property type="match status" value="1"/>
</dbReference>
<dbReference type="GO" id="GO:0003684">
    <property type="term" value="F:damaged DNA binding"/>
    <property type="evidence" value="ECO:0007669"/>
    <property type="project" value="InterPro"/>
</dbReference>
<accession>A0A0P7UCF4</accession>
<gene>
    <name evidence="3" type="ORF">Z043_109285</name>
</gene>
<dbReference type="PANTHER" id="PTHR11370">
    <property type="entry name" value="DNA-REPAIR PROTEIN XRCC1"/>
    <property type="match status" value="1"/>
</dbReference>
<reference evidence="3 4" key="1">
    <citation type="submission" date="2015-08" db="EMBL/GenBank/DDBJ databases">
        <title>The genome of the Asian arowana (Scleropages formosus).</title>
        <authorList>
            <person name="Tan M.H."/>
            <person name="Gan H.M."/>
            <person name="Croft L.J."/>
            <person name="Austin C.M."/>
        </authorList>
    </citation>
    <scope>NUCLEOTIDE SEQUENCE [LARGE SCALE GENOMIC DNA]</scope>
    <source>
        <strain evidence="3">Aro1</strain>
    </source>
</reference>
<dbReference type="Gene3D" id="2.60.120.260">
    <property type="entry name" value="Galactose-binding domain-like"/>
    <property type="match status" value="1"/>
</dbReference>
<evidence type="ECO:0000259" key="2">
    <source>
        <dbReference type="Pfam" id="PF01834"/>
    </source>
</evidence>
<evidence type="ECO:0000313" key="3">
    <source>
        <dbReference type="EMBL" id="KPP71778.1"/>
    </source>
</evidence>
<comment type="caution">
    <text evidence="3">The sequence shown here is derived from an EMBL/GenBank/DDBJ whole genome shotgun (WGS) entry which is preliminary data.</text>
</comment>
<dbReference type="GO" id="GO:0005634">
    <property type="term" value="C:nucleus"/>
    <property type="evidence" value="ECO:0007669"/>
    <property type="project" value="InterPro"/>
</dbReference>
<feature type="non-terminal residue" evidence="3">
    <location>
        <position position="308"/>
    </location>
</feature>
<organism evidence="3 4">
    <name type="scientific">Scleropages formosus</name>
    <name type="common">Asian bonytongue</name>
    <name type="synonym">Osteoglossum formosum</name>
    <dbReference type="NCBI Taxonomy" id="113540"/>
    <lineage>
        <taxon>Eukaryota</taxon>
        <taxon>Metazoa</taxon>
        <taxon>Chordata</taxon>
        <taxon>Craniata</taxon>
        <taxon>Vertebrata</taxon>
        <taxon>Euteleostomi</taxon>
        <taxon>Actinopterygii</taxon>
        <taxon>Neopterygii</taxon>
        <taxon>Teleostei</taxon>
        <taxon>Osteoglossocephala</taxon>
        <taxon>Osteoglossomorpha</taxon>
        <taxon>Osteoglossiformes</taxon>
        <taxon>Osteoglossidae</taxon>
        <taxon>Scleropages</taxon>
    </lineage>
</organism>